<dbReference type="GO" id="GO:0004674">
    <property type="term" value="F:protein serine/threonine kinase activity"/>
    <property type="evidence" value="ECO:0007669"/>
    <property type="project" value="TreeGrafter"/>
</dbReference>
<dbReference type="GO" id="GO:0007346">
    <property type="term" value="P:regulation of mitotic cell cycle"/>
    <property type="evidence" value="ECO:0007669"/>
    <property type="project" value="TreeGrafter"/>
</dbReference>
<feature type="domain" description="Protein kinase" evidence="4">
    <location>
        <begin position="13"/>
        <end position="263"/>
    </location>
</feature>
<dbReference type="RefSeq" id="XP_031022981.1">
    <property type="nucleotide sequence ID" value="XM_031171018.1"/>
</dbReference>
<dbReference type="AlphaFoldDB" id="A0A507BQY7"/>
<keyword evidence="6" id="KW-1185">Reference proteome</keyword>
<keyword evidence="2 3" id="KW-0067">ATP-binding</keyword>
<dbReference type="STRING" id="1806994.A0A507BQY7"/>
<evidence type="ECO:0000313" key="5">
    <source>
        <dbReference type="EMBL" id="TPX31587.1"/>
    </source>
</evidence>
<reference evidence="5 6" key="1">
    <citation type="journal article" date="2019" name="Sci. Rep.">
        <title>Comparative genomics of chytrid fungi reveal insights into the obligate biotrophic and pathogenic lifestyle of Synchytrium endobioticum.</title>
        <authorList>
            <person name="van de Vossenberg B.T.L.H."/>
            <person name="Warris S."/>
            <person name="Nguyen H.D.T."/>
            <person name="van Gent-Pelzer M.P.E."/>
            <person name="Joly D.L."/>
            <person name="van de Geest H.C."/>
            <person name="Bonants P.J.M."/>
            <person name="Smith D.S."/>
            <person name="Levesque C.A."/>
            <person name="van der Lee T.A.J."/>
        </authorList>
    </citation>
    <scope>NUCLEOTIDE SEQUENCE [LARGE SCALE GENOMIC DNA]</scope>
    <source>
        <strain evidence="5 6">JEL517</strain>
    </source>
</reference>
<evidence type="ECO:0000256" key="1">
    <source>
        <dbReference type="ARBA" id="ARBA00022741"/>
    </source>
</evidence>
<dbReference type="Gene3D" id="1.10.510.10">
    <property type="entry name" value="Transferase(Phosphotransferase) domain 1"/>
    <property type="match status" value="1"/>
</dbReference>
<dbReference type="EMBL" id="QEAO01000042">
    <property type="protein sequence ID" value="TPX31587.1"/>
    <property type="molecule type" value="Genomic_DNA"/>
</dbReference>
<evidence type="ECO:0000313" key="6">
    <source>
        <dbReference type="Proteomes" id="UP000319731"/>
    </source>
</evidence>
<comment type="caution">
    <text evidence="5">The sequence shown here is derived from an EMBL/GenBank/DDBJ whole genome shotgun (WGS) entry which is preliminary data.</text>
</comment>
<dbReference type="GO" id="GO:0005634">
    <property type="term" value="C:nucleus"/>
    <property type="evidence" value="ECO:0007669"/>
    <property type="project" value="TreeGrafter"/>
</dbReference>
<keyword evidence="1 3" id="KW-0547">Nucleotide-binding</keyword>
<protein>
    <recommendedName>
        <fullName evidence="4">Protein kinase domain-containing protein</fullName>
    </recommendedName>
</protein>
<feature type="binding site" evidence="3">
    <location>
        <position position="43"/>
    </location>
    <ligand>
        <name>ATP</name>
        <dbReference type="ChEBI" id="CHEBI:30616"/>
    </ligand>
</feature>
<proteinExistence type="predicted"/>
<organism evidence="5 6">
    <name type="scientific">Synchytrium microbalum</name>
    <dbReference type="NCBI Taxonomy" id="1806994"/>
    <lineage>
        <taxon>Eukaryota</taxon>
        <taxon>Fungi</taxon>
        <taxon>Fungi incertae sedis</taxon>
        <taxon>Chytridiomycota</taxon>
        <taxon>Chytridiomycota incertae sedis</taxon>
        <taxon>Chytridiomycetes</taxon>
        <taxon>Synchytriales</taxon>
        <taxon>Synchytriaceae</taxon>
        <taxon>Synchytrium</taxon>
    </lineage>
</organism>
<sequence length="346" mass="38846">MPFLGQCRSITEFKVESRLGEGTYGAVSLARDTKSNQFVAVKKLRLAPEGDGVQGLPISSLREIQLLRKTQHDNIVKVLEVAVGNRLDDIHLVMEYCEHDMAYLIDNVISQNKPFTTAEADFGLARKFSVPTRPMTPQVVTLWYRAPEVLFGAKEYTTAIDMWAAGCIFAELIRATALMPGATEKEQVLLLCKTLGTPSEKIWMDFPNLPLAKSFPLYQQDHSDLLRIFHTSSPETRSLIKACLVYDPRLRISADIALEHAYFMGELPRAVHPTSLPKYPDIRTNPGALAGILGVQHQQQQGGGKLKRLGDDKLDAMRRKREREDDVVGYDLDLLAAPAFKRFDYK</sequence>
<name>A0A507BQY7_9FUNG</name>
<gene>
    <name evidence="5" type="ORF">SmJEL517_g05090</name>
</gene>
<dbReference type="GO" id="GO:0005524">
    <property type="term" value="F:ATP binding"/>
    <property type="evidence" value="ECO:0007669"/>
    <property type="project" value="UniProtKB-UniRule"/>
</dbReference>
<accession>A0A507BQY7</accession>
<dbReference type="GeneID" id="42006315"/>
<dbReference type="InterPro" id="IPR050108">
    <property type="entry name" value="CDK"/>
</dbReference>
<dbReference type="Gene3D" id="3.30.200.20">
    <property type="entry name" value="Phosphorylase Kinase, domain 1"/>
    <property type="match status" value="1"/>
</dbReference>
<dbReference type="InterPro" id="IPR000719">
    <property type="entry name" value="Prot_kinase_dom"/>
</dbReference>
<dbReference type="OrthoDB" id="1732493at2759"/>
<dbReference type="Pfam" id="PF00069">
    <property type="entry name" value="Pkinase"/>
    <property type="match status" value="2"/>
</dbReference>
<dbReference type="InterPro" id="IPR011009">
    <property type="entry name" value="Kinase-like_dom_sf"/>
</dbReference>
<dbReference type="PROSITE" id="PS00107">
    <property type="entry name" value="PROTEIN_KINASE_ATP"/>
    <property type="match status" value="1"/>
</dbReference>
<evidence type="ECO:0000259" key="4">
    <source>
        <dbReference type="PROSITE" id="PS50011"/>
    </source>
</evidence>
<evidence type="ECO:0000256" key="2">
    <source>
        <dbReference type="ARBA" id="ARBA00022840"/>
    </source>
</evidence>
<dbReference type="Proteomes" id="UP000319731">
    <property type="component" value="Unassembled WGS sequence"/>
</dbReference>
<dbReference type="PANTHER" id="PTHR24056:SF508">
    <property type="entry name" value="CYCLIN-DEPENDENT KINASE 10"/>
    <property type="match status" value="1"/>
</dbReference>
<evidence type="ECO:0000256" key="3">
    <source>
        <dbReference type="PROSITE-ProRule" id="PRU10141"/>
    </source>
</evidence>
<dbReference type="PROSITE" id="PS50011">
    <property type="entry name" value="PROTEIN_KINASE_DOM"/>
    <property type="match status" value="1"/>
</dbReference>
<dbReference type="SUPFAM" id="SSF56112">
    <property type="entry name" value="Protein kinase-like (PK-like)"/>
    <property type="match status" value="1"/>
</dbReference>
<dbReference type="PANTHER" id="PTHR24056">
    <property type="entry name" value="CELL DIVISION PROTEIN KINASE"/>
    <property type="match status" value="1"/>
</dbReference>
<dbReference type="InterPro" id="IPR017441">
    <property type="entry name" value="Protein_kinase_ATP_BS"/>
</dbReference>